<organism evidence="8 9">
    <name type="scientific">Colletotrichum abscissum</name>
    <dbReference type="NCBI Taxonomy" id="1671311"/>
    <lineage>
        <taxon>Eukaryota</taxon>
        <taxon>Fungi</taxon>
        <taxon>Dikarya</taxon>
        <taxon>Ascomycota</taxon>
        <taxon>Pezizomycotina</taxon>
        <taxon>Sordariomycetes</taxon>
        <taxon>Hypocreomycetidae</taxon>
        <taxon>Glomerellales</taxon>
        <taxon>Glomerellaceae</taxon>
        <taxon>Colletotrichum</taxon>
        <taxon>Colletotrichum acutatum species complex</taxon>
    </lineage>
</organism>
<sequence length="529" mass="59627">HPELNASLSLQRLTWPRAEYGSETSPPTLTLRSNYTNRLGRSATLRLHIAESTVYQPVEAPSMAQRHNSWAPSPSSYGPPRPAMDGHYAYEPEPMRLPPPMHSNSQPRPVAQQQPEYHQNDYHQAPYYRSDYQHQREYHQPPSPSYHQPPQYQHYQQPPPQPTQLTDPYRAAPMPRYPQESPRESPTLSATKSEPYDEYQAAREAHYLKRNQPPQMPHMSQGAPRVLNDNYQGGGKVAIPFTPPSLRIPAVRSGSTIPTAGAPWSATSQHERVKIEDLLSGGSDDRRMLQRVPEPEVKVVRNEYEIFFRQQPMAARCCGYGERDRRVIDPPPIVQLRINNPDLTPDELYNKIHHPAYVVHCSIWNVDGETDETNMPNDGMRPGKRIMGSLVSSPFVGQDENGNEGCFFCFPDMSVRTPGSFRLKFVLVVVDPTHMARKAPIRSTIMSDIFVVYSAKDFPGMQASTPLTKRLKEQGCLISIKKGNEKSGGKNARRQVDSEDDEDEEDNGGGGGGGGGTSTTRRKKTRKQR</sequence>
<keyword evidence="4" id="KW-0804">Transcription</keyword>
<feature type="compositionally biased region" description="Acidic residues" evidence="6">
    <location>
        <begin position="498"/>
        <end position="507"/>
    </location>
</feature>
<evidence type="ECO:0000256" key="6">
    <source>
        <dbReference type="SAM" id="MobiDB-lite"/>
    </source>
</evidence>
<dbReference type="PROSITE" id="PS51821">
    <property type="entry name" value="VELVET"/>
    <property type="match status" value="1"/>
</dbReference>
<name>A0A9Q0B6K4_9PEZI</name>
<feature type="region of interest" description="Disordered" evidence="6">
    <location>
        <begin position="65"/>
        <end position="116"/>
    </location>
</feature>
<evidence type="ECO:0000313" key="9">
    <source>
        <dbReference type="Proteomes" id="UP001056436"/>
    </source>
</evidence>
<comment type="subcellular location">
    <subcellularLocation>
        <location evidence="1">Nucleus</location>
    </subcellularLocation>
</comment>
<keyword evidence="5" id="KW-0539">Nucleus</keyword>
<evidence type="ECO:0000259" key="7">
    <source>
        <dbReference type="PROSITE" id="PS51821"/>
    </source>
</evidence>
<protein>
    <recommendedName>
        <fullName evidence="7">Velvet domain-containing protein</fullName>
    </recommendedName>
</protein>
<proteinExistence type="predicted"/>
<dbReference type="InterPro" id="IPR037525">
    <property type="entry name" value="Velvet_dom"/>
</dbReference>
<dbReference type="Gene3D" id="2.60.40.3960">
    <property type="entry name" value="Velvet domain"/>
    <property type="match status" value="1"/>
</dbReference>
<accession>A0A9Q0B6K4</accession>
<evidence type="ECO:0000256" key="5">
    <source>
        <dbReference type="ARBA" id="ARBA00023242"/>
    </source>
</evidence>
<comment type="caution">
    <text evidence="8">The sequence shown here is derived from an EMBL/GenBank/DDBJ whole genome shotgun (WGS) entry which is preliminary data.</text>
</comment>
<feature type="compositionally biased region" description="Polar residues" evidence="6">
    <location>
        <begin position="65"/>
        <end position="76"/>
    </location>
</feature>
<keyword evidence="9" id="KW-1185">Reference proteome</keyword>
<feature type="compositionally biased region" description="Basic residues" evidence="6">
    <location>
        <begin position="520"/>
        <end position="529"/>
    </location>
</feature>
<evidence type="ECO:0000313" key="8">
    <source>
        <dbReference type="EMBL" id="KAI3555139.1"/>
    </source>
</evidence>
<dbReference type="InterPro" id="IPR038491">
    <property type="entry name" value="Velvet_dom_sf"/>
</dbReference>
<dbReference type="GO" id="GO:0030435">
    <property type="term" value="P:sporulation resulting in formation of a cellular spore"/>
    <property type="evidence" value="ECO:0007669"/>
    <property type="project" value="UniProtKB-KW"/>
</dbReference>
<feature type="compositionally biased region" description="Low complexity" evidence="6">
    <location>
        <begin position="145"/>
        <end position="156"/>
    </location>
</feature>
<feature type="compositionally biased region" description="Gly residues" evidence="6">
    <location>
        <begin position="508"/>
        <end position="517"/>
    </location>
</feature>
<evidence type="ECO:0000256" key="1">
    <source>
        <dbReference type="ARBA" id="ARBA00004123"/>
    </source>
</evidence>
<dbReference type="Proteomes" id="UP001056436">
    <property type="component" value="Unassembled WGS sequence"/>
</dbReference>
<reference evidence="8" key="1">
    <citation type="submission" date="2019-01" db="EMBL/GenBank/DDBJ databases">
        <title>Colletotrichum abscissum LGMF1257.</title>
        <authorList>
            <person name="Baroncelli R."/>
        </authorList>
    </citation>
    <scope>NUCLEOTIDE SEQUENCE</scope>
    <source>
        <strain evidence="8">Ca142</strain>
    </source>
</reference>
<dbReference type="Pfam" id="PF11754">
    <property type="entry name" value="Velvet"/>
    <property type="match status" value="2"/>
</dbReference>
<feature type="region of interest" description="Disordered" evidence="6">
    <location>
        <begin position="135"/>
        <end position="197"/>
    </location>
</feature>
<feature type="region of interest" description="Disordered" evidence="6">
    <location>
        <begin position="481"/>
        <end position="529"/>
    </location>
</feature>
<dbReference type="EMBL" id="SDAQ01000019">
    <property type="protein sequence ID" value="KAI3555139.1"/>
    <property type="molecule type" value="Genomic_DNA"/>
</dbReference>
<dbReference type="PANTHER" id="PTHR33572:SF17">
    <property type="entry name" value="SEXUAL DEVELOPMENT REGULATOR VELC"/>
    <property type="match status" value="1"/>
</dbReference>
<evidence type="ECO:0000256" key="2">
    <source>
        <dbReference type="ARBA" id="ARBA00022969"/>
    </source>
</evidence>
<gene>
    <name evidence="8" type="ORF">CABS02_04587</name>
</gene>
<feature type="domain" description="Velvet" evidence="7">
    <location>
        <begin position="297"/>
        <end position="481"/>
    </location>
</feature>
<evidence type="ECO:0000256" key="3">
    <source>
        <dbReference type="ARBA" id="ARBA00023015"/>
    </source>
</evidence>
<dbReference type="AlphaFoldDB" id="A0A9Q0B6K4"/>
<dbReference type="OrthoDB" id="3056235at2759"/>
<dbReference type="InterPro" id="IPR021740">
    <property type="entry name" value="Velvet"/>
</dbReference>
<dbReference type="GO" id="GO:0005634">
    <property type="term" value="C:nucleus"/>
    <property type="evidence" value="ECO:0007669"/>
    <property type="project" value="UniProtKB-SubCell"/>
</dbReference>
<dbReference type="PANTHER" id="PTHR33572">
    <property type="entry name" value="SPORE DEVELOPMENT REGULATOR VOSA"/>
    <property type="match status" value="1"/>
</dbReference>
<keyword evidence="2" id="KW-0749">Sporulation</keyword>
<feature type="compositionally biased region" description="Polar residues" evidence="6">
    <location>
        <begin position="102"/>
        <end position="116"/>
    </location>
</feature>
<feature type="non-terminal residue" evidence="8">
    <location>
        <position position="529"/>
    </location>
</feature>
<evidence type="ECO:0000256" key="4">
    <source>
        <dbReference type="ARBA" id="ARBA00023163"/>
    </source>
</evidence>
<keyword evidence="3" id="KW-0805">Transcription regulation</keyword>